<gene>
    <name evidence="1" type="ORF">PM001_LOCUS16171</name>
</gene>
<evidence type="ECO:0000313" key="1">
    <source>
        <dbReference type="EMBL" id="CAK7931021.1"/>
    </source>
</evidence>
<name>A0AAV1U8S5_9STRA</name>
<dbReference type="Proteomes" id="UP001162060">
    <property type="component" value="Unassembled WGS sequence"/>
</dbReference>
<dbReference type="AlphaFoldDB" id="A0AAV1U8S5"/>
<organism evidence="1 2">
    <name type="scientific">Peronospora matthiolae</name>
    <dbReference type="NCBI Taxonomy" id="2874970"/>
    <lineage>
        <taxon>Eukaryota</taxon>
        <taxon>Sar</taxon>
        <taxon>Stramenopiles</taxon>
        <taxon>Oomycota</taxon>
        <taxon>Peronosporomycetes</taxon>
        <taxon>Peronosporales</taxon>
        <taxon>Peronosporaceae</taxon>
        <taxon>Peronospora</taxon>
    </lineage>
</organism>
<proteinExistence type="predicted"/>
<protein>
    <submittedName>
        <fullName evidence="1">Uncharacterized protein</fullName>
    </submittedName>
</protein>
<evidence type="ECO:0000313" key="2">
    <source>
        <dbReference type="Proteomes" id="UP001162060"/>
    </source>
</evidence>
<reference evidence="1" key="1">
    <citation type="submission" date="2024-01" db="EMBL/GenBank/DDBJ databases">
        <authorList>
            <person name="Webb A."/>
        </authorList>
    </citation>
    <scope>NUCLEOTIDE SEQUENCE</scope>
    <source>
        <strain evidence="1">Pm1</strain>
    </source>
</reference>
<accession>A0AAV1U8S5</accession>
<comment type="caution">
    <text evidence="1">The sequence shown here is derived from an EMBL/GenBank/DDBJ whole genome shotgun (WGS) entry which is preliminary data.</text>
</comment>
<sequence>MMLKQRLQQLWTTCECSRRAKIGGGFVLGSQNARNVSTESNNEDWSDLNNVIKELRNISRENGLDGAMVDTKLLKELGYGALVMAIRKKHGGIVEVATRMGAHKNHQLVDVHKKVGARLKRRQRRNERLSRHDFYS</sequence>
<dbReference type="EMBL" id="CAKLBY020000171">
    <property type="protein sequence ID" value="CAK7931021.1"/>
    <property type="molecule type" value="Genomic_DNA"/>
</dbReference>